<gene>
    <name evidence="1" type="ORF">M9978_12695</name>
</gene>
<dbReference type="EMBL" id="JAMLDX010000009">
    <property type="protein sequence ID" value="MCP3731286.1"/>
    <property type="molecule type" value="Genomic_DNA"/>
</dbReference>
<dbReference type="Proteomes" id="UP001139451">
    <property type="component" value="Unassembled WGS sequence"/>
</dbReference>
<reference evidence="1" key="1">
    <citation type="submission" date="2022-05" db="EMBL/GenBank/DDBJ databases">
        <title>Sphingomonas sp. strain MG17 Genome sequencing and assembly.</title>
        <authorList>
            <person name="Kim I."/>
        </authorList>
    </citation>
    <scope>NUCLEOTIDE SEQUENCE</scope>
    <source>
        <strain evidence="1">MG17</strain>
    </source>
</reference>
<name>A0A9X2HMQ2_9SPHN</name>
<protein>
    <submittedName>
        <fullName evidence="1">Uncharacterized protein</fullName>
    </submittedName>
</protein>
<evidence type="ECO:0000313" key="1">
    <source>
        <dbReference type="EMBL" id="MCP3731286.1"/>
    </source>
</evidence>
<comment type="caution">
    <text evidence="1">The sequence shown here is derived from an EMBL/GenBank/DDBJ whole genome shotgun (WGS) entry which is preliminary data.</text>
</comment>
<sequence>MPSKSDREKLAELDKRQRALAEEAETVRRTLRARYGAMLTDLPVERISEREFRDLIGQAIRTGGSPAIAALKALPPASA</sequence>
<accession>A0A9X2HMQ2</accession>
<dbReference type="AlphaFoldDB" id="A0A9X2HMQ2"/>
<organism evidence="1 2">
    <name type="scientific">Sphingomonas tagetis</name>
    <dbReference type="NCBI Taxonomy" id="2949092"/>
    <lineage>
        <taxon>Bacteria</taxon>
        <taxon>Pseudomonadati</taxon>
        <taxon>Pseudomonadota</taxon>
        <taxon>Alphaproteobacteria</taxon>
        <taxon>Sphingomonadales</taxon>
        <taxon>Sphingomonadaceae</taxon>
        <taxon>Sphingomonas</taxon>
    </lineage>
</organism>
<proteinExistence type="predicted"/>
<keyword evidence="2" id="KW-1185">Reference proteome</keyword>
<dbReference type="RefSeq" id="WP_254293753.1">
    <property type="nucleotide sequence ID" value="NZ_JAMLDX010000009.1"/>
</dbReference>
<evidence type="ECO:0000313" key="2">
    <source>
        <dbReference type="Proteomes" id="UP001139451"/>
    </source>
</evidence>